<evidence type="ECO:0000256" key="3">
    <source>
        <dbReference type="SAM" id="MobiDB-lite"/>
    </source>
</evidence>
<dbReference type="InterPro" id="IPR036890">
    <property type="entry name" value="HATPase_C_sf"/>
</dbReference>
<dbReference type="PANTHER" id="PTHR22640">
    <property type="entry name" value="STRUCTURAL MAINTENANCE OF CHROMOSOMES FLEXIBLE HINGE DOMAIN-CONTAINING PROTEIN 1"/>
    <property type="match status" value="1"/>
</dbReference>
<feature type="region of interest" description="Disordered" evidence="3">
    <location>
        <begin position="1797"/>
        <end position="1820"/>
    </location>
</feature>
<name>A0A8S4AX07_9TELE</name>
<dbReference type="GO" id="GO:0005694">
    <property type="term" value="C:chromosome"/>
    <property type="evidence" value="ECO:0007669"/>
    <property type="project" value="UniProtKB-SubCell"/>
</dbReference>
<dbReference type="Pfam" id="PF26195">
    <property type="entry name" value="Ig_SMCHD1_2nd"/>
    <property type="match status" value="1"/>
</dbReference>
<dbReference type="SUPFAM" id="SSF55874">
    <property type="entry name" value="ATPase domain of HSP90 chaperone/DNA topoisomerase II/histidine kinase"/>
    <property type="match status" value="1"/>
</dbReference>
<feature type="compositionally biased region" description="Basic and acidic residues" evidence="3">
    <location>
        <begin position="1809"/>
        <end position="1820"/>
    </location>
</feature>
<dbReference type="Gene3D" id="3.30.565.10">
    <property type="entry name" value="Histidine kinase-like ATPase, C-terminal domain"/>
    <property type="match status" value="1"/>
</dbReference>
<dbReference type="GO" id="GO:0051276">
    <property type="term" value="P:chromosome organization"/>
    <property type="evidence" value="ECO:0007669"/>
    <property type="project" value="InterPro"/>
</dbReference>
<dbReference type="GO" id="GO:0006302">
    <property type="term" value="P:double-strand break repair"/>
    <property type="evidence" value="ECO:0007669"/>
    <property type="project" value="InterPro"/>
</dbReference>
<dbReference type="Pfam" id="PF26194">
    <property type="entry name" value="Ig_SMCHD1_1st"/>
    <property type="match status" value="1"/>
</dbReference>
<evidence type="ECO:0000256" key="1">
    <source>
        <dbReference type="ARBA" id="ARBA00004286"/>
    </source>
</evidence>
<sequence length="1845" mass="206919">MHHSFAAKIQEREIRVWDWRSDDGSPPKKLKISGLDFFGFLRGLRKVFSISPDEHFVLVTMDPRTVIDRDQFGNCMCVHVHVERLPSGTTLYLLLSEDQSLPAVTKEDISFVPHYDTLLQSGTFEYYANSKESLPYAFAELVDNSLSATATNKGVRRVEIRTVVISASVYQILGKTPAVIILDNGRGMTSKQLNDWAVYRLSKFKRETDTFESQNEGYVRPDHVPRSLNSDISYFGVGGKNACFFIGDSVKMITKSASSPEVHELILSKTEFERREENNEDVYKGTIVNRKVGALSVRIWKYRSGKKRGPCDSSHVSKDDSFLRDVIAEETEKESFTAVVITGVKKDHVEYLKKNFHKLATELAHVYHYYIHGVDGNDKRKASKRSSDFLKIDILLTLWDKFSKSLPDIHLRDVVDDMQTLYIKTAAESFEFRAFADSGTVEGVIRYHPFLYDTETYPKDPNAAPGKRDIFECYWNGRLIPYTTVSEFDWCSWNSKSPVPAECFGRLSGVLFTDDRFQVSTNKLHFMDLELKLKDKETIFTPILNPQQQKHSKRGNIQKDFKQWLQNCHAKHDKQVKFRGYKETISRPELNKRMQHPWATFSSIEWDGKTYRAGQLVKSQNTSPIYHGTIAGFLLFGTHGEDVFATGGQVEIKREPVALYGMPKILPITKIDRNATNETIQAAIEKDLDKLPEKLTVDWPEGNSLSPNDIYPAGTVFGPLKVEILNSKGDKLSRIQTKGPGTPLRMSLELVHHGKIVHLAKQTGFIHSVSNFGDYVTTSLILLDRLTNLGKYTLTLTTQVKDFNLQRPPSWALTFTVKEGEAVGFAVGGVRPTVRVGVPFHIPLQMKDRFGHQAAPPLRLQPELRCSYMSVDSSKNTFSIKGVKALGKVRSDQQSEVRSSLFQTRPTCPQESLARLLSCFFKNTFVSQGYELRVKLPGLQNDEQTVKIVLLPGEPHSLHVKSEAAQLEVENGNPAIFDVEIHDQAGNITANPKQSVSCQVEGLPRTTTDCSSTGAGRLVTKPINLKITNGEPQTLKHLKKVAPRWAELKVSPSRRVSAMRLYCDGGDGQPLALRNDDRLERRAGAALGTLSYRLFDELPDVPVPTQVKEERFCQVSYQHQDVSFNFTVVDTSVSLEPDAQKRRFRLSRTLRFDTRPVCRNSRGARGPVRQRDPKAHPRLCAAPDPGGRGPPPIWGHLHVADPQSAKLQDSIGSGGSVRVAGLRFDSGPPGARDLSFRCGRYEGTSSLRVTPGQIHKVQSSRTASGFWEFQKRAFSLVVVSDEGSPVTTFSPTAVAMFVKREGPSGSPQTVSELKCSKPMENDKPDRFYFRDKKIPERVGKYVVDFSLSVDQTNVLRSKQVRLHVVRKPPEKPPKIPEAIFSISQICVDVVANRAVQLAPDSPPAPPVVSHSGDPSGRTLVKSMALQVQVEPGSSPRPSDAFGNPAVQDLTGTVVVSIKRPDPGRDVPLFERRMDRVRVSLDKGRAHILVGNGTRGTYLWKVLLLTIMLFHSQGLAIMENSPGQNDSQYVLLFQPEVPLSITSGQVATTKQKEVALREELVRRNMDIVGPLSVSYFPNPFSVLIFLSREEICAFVHSLKTSDIDKLLEEKKTQAENLQKQTRVSSIPNNFSGPDVLGTVAHLAVVEDDEAARVISWHLRGDMDCVVTATTEAAQRIHKDTRGNQQVLPLDGFLEPDDRPLPHLRNGHSLFDPPGNPVHARKLLIYPNEKEKCNKDTILMDDLDSATRYRKMLVERRIRCPAILTRGGDLVSARGKFGGQLLAQYRELITKVKMAEKELEDHAQTDGAPEMQRKREKQEELKKQLDEIDRELAFLSVRSGKRVLESA</sequence>
<evidence type="ECO:0000313" key="6">
    <source>
        <dbReference type="Proteomes" id="UP000677803"/>
    </source>
</evidence>
<feature type="domain" description="SMC hinge" evidence="4">
    <location>
        <begin position="1632"/>
        <end position="1748"/>
    </location>
</feature>
<feature type="non-terminal residue" evidence="5">
    <location>
        <position position="1"/>
    </location>
</feature>
<evidence type="ECO:0000256" key="2">
    <source>
        <dbReference type="ARBA" id="ARBA00022454"/>
    </source>
</evidence>
<dbReference type="OrthoDB" id="10036779at2759"/>
<dbReference type="InterPro" id="IPR058613">
    <property type="entry name" value="Ig_SMCHD1_4th"/>
</dbReference>
<dbReference type="GO" id="GO:0005524">
    <property type="term" value="F:ATP binding"/>
    <property type="evidence" value="ECO:0007669"/>
    <property type="project" value="InterPro"/>
</dbReference>
<dbReference type="Pfam" id="PF26201">
    <property type="entry name" value="Ig_SMCHD1_7th"/>
    <property type="match status" value="1"/>
</dbReference>
<dbReference type="Pfam" id="PF06470">
    <property type="entry name" value="SMC_hinge"/>
    <property type="match status" value="1"/>
</dbReference>
<dbReference type="PANTHER" id="PTHR22640:SF2">
    <property type="entry name" value="STRUCTURAL MAINTENANCE OF CHROMOSOMES FLEXIBLE HINGE DOMAIN-CONTAINING PROTEIN 1"/>
    <property type="match status" value="1"/>
</dbReference>
<dbReference type="Pfam" id="PF22899">
    <property type="entry name" value="SMCHD1_S5"/>
    <property type="match status" value="1"/>
</dbReference>
<dbReference type="SUPFAM" id="SSF75553">
    <property type="entry name" value="Smc hinge domain"/>
    <property type="match status" value="1"/>
</dbReference>
<evidence type="ECO:0000313" key="5">
    <source>
        <dbReference type="EMBL" id="CAG5896193.1"/>
    </source>
</evidence>
<dbReference type="InterPro" id="IPR058616">
    <property type="entry name" value="Ig_SMCHD1_8th"/>
</dbReference>
<feature type="region of interest" description="Disordered" evidence="3">
    <location>
        <begin position="1157"/>
        <end position="1177"/>
    </location>
</feature>
<dbReference type="Proteomes" id="UP000677803">
    <property type="component" value="Unassembled WGS sequence"/>
</dbReference>
<dbReference type="InterPro" id="IPR058611">
    <property type="entry name" value="Ig_SMCHD1_1st"/>
</dbReference>
<keyword evidence="2" id="KW-0158">Chromosome</keyword>
<keyword evidence="6" id="KW-1185">Reference proteome</keyword>
<dbReference type="InterPro" id="IPR038892">
    <property type="entry name" value="SMCHD1"/>
</dbReference>
<dbReference type="InterPro" id="IPR010935">
    <property type="entry name" value="SMC_hinge"/>
</dbReference>
<dbReference type="InterPro" id="IPR036277">
    <property type="entry name" value="SMC_hinge_sf"/>
</dbReference>
<protein>
    <submittedName>
        <fullName evidence="5">(Atlantic silverside) hypothetical protein</fullName>
    </submittedName>
</protein>
<reference evidence="5" key="1">
    <citation type="submission" date="2021-05" db="EMBL/GenBank/DDBJ databases">
        <authorList>
            <person name="Tigano A."/>
        </authorList>
    </citation>
    <scope>NUCLEOTIDE SEQUENCE</scope>
</reference>
<dbReference type="Pfam" id="PF13589">
    <property type="entry name" value="HATPase_c_3"/>
    <property type="match status" value="1"/>
</dbReference>
<dbReference type="InterPro" id="IPR058612">
    <property type="entry name" value="Ig_SMCHD1_2nd"/>
</dbReference>
<dbReference type="Pfam" id="PF26199">
    <property type="entry name" value="Ig_SMCHD1_8th"/>
    <property type="match status" value="1"/>
</dbReference>
<gene>
    <name evidence="5" type="ORF">MMEN_LOCUS7203</name>
</gene>
<comment type="subcellular location">
    <subcellularLocation>
        <location evidence="1">Chromosome</location>
    </subcellularLocation>
</comment>
<evidence type="ECO:0000259" key="4">
    <source>
        <dbReference type="SMART" id="SM00968"/>
    </source>
</evidence>
<comment type="caution">
    <text evidence="5">The sequence shown here is derived from an EMBL/GenBank/DDBJ whole genome shotgun (WGS) entry which is preliminary data.</text>
</comment>
<accession>A0A8S4AX07</accession>
<dbReference type="InterPro" id="IPR055109">
    <property type="entry name" value="SMCHD1_S5"/>
</dbReference>
<proteinExistence type="predicted"/>
<dbReference type="InterPro" id="IPR058617">
    <property type="entry name" value="Ig_SMCHD1_7th"/>
</dbReference>
<dbReference type="EMBL" id="CAJRST010006668">
    <property type="protein sequence ID" value="CAG5896193.1"/>
    <property type="molecule type" value="Genomic_DNA"/>
</dbReference>
<dbReference type="Pfam" id="PF26196">
    <property type="entry name" value="Ig_SMCHD1_4th"/>
    <property type="match status" value="1"/>
</dbReference>
<dbReference type="SMART" id="SM00968">
    <property type="entry name" value="SMC_hinge"/>
    <property type="match status" value="1"/>
</dbReference>
<organism evidence="5 6">
    <name type="scientific">Menidia menidia</name>
    <name type="common">Atlantic silverside</name>
    <dbReference type="NCBI Taxonomy" id="238744"/>
    <lineage>
        <taxon>Eukaryota</taxon>
        <taxon>Metazoa</taxon>
        <taxon>Chordata</taxon>
        <taxon>Craniata</taxon>
        <taxon>Vertebrata</taxon>
        <taxon>Euteleostomi</taxon>
        <taxon>Actinopterygii</taxon>
        <taxon>Neopterygii</taxon>
        <taxon>Teleostei</taxon>
        <taxon>Neoteleostei</taxon>
        <taxon>Acanthomorphata</taxon>
        <taxon>Ovalentaria</taxon>
        <taxon>Atherinomorphae</taxon>
        <taxon>Atheriniformes</taxon>
        <taxon>Atherinopsidae</taxon>
        <taxon>Menidiinae</taxon>
        <taxon>Menidia</taxon>
    </lineage>
</organism>